<dbReference type="Proteomes" id="UP000029585">
    <property type="component" value="Unassembled WGS sequence"/>
</dbReference>
<keyword evidence="12" id="KW-1185">Reference proteome</keyword>
<dbReference type="GO" id="GO:0016020">
    <property type="term" value="C:membrane"/>
    <property type="evidence" value="ECO:0007669"/>
    <property type="project" value="UniProtKB-SubCell"/>
</dbReference>
<comment type="caution">
    <text evidence="11">The sequence shown here is derived from an EMBL/GenBank/DDBJ whole genome shotgun (WGS) entry which is preliminary data.</text>
</comment>
<organism evidence="11 12">
    <name type="scientific">Flavonifractor plautii 1_3_50AFAA</name>
    <dbReference type="NCBI Taxonomy" id="742738"/>
    <lineage>
        <taxon>Bacteria</taxon>
        <taxon>Bacillati</taxon>
        <taxon>Bacillota</taxon>
        <taxon>Clostridia</taxon>
        <taxon>Eubacteriales</taxon>
        <taxon>Oscillospiraceae</taxon>
        <taxon>Flavonifractor</taxon>
    </lineage>
</organism>
<evidence type="ECO:0000259" key="10">
    <source>
        <dbReference type="PROSITE" id="PS50937"/>
    </source>
</evidence>
<dbReference type="EMBL" id="ADLO01000084">
    <property type="protein sequence ID" value="KGF54583.1"/>
    <property type="molecule type" value="Genomic_DNA"/>
</dbReference>
<reference evidence="11 12" key="1">
    <citation type="submission" date="2011-08" db="EMBL/GenBank/DDBJ databases">
        <title>The Genome Sequence of Clostridium orbiscindens 1_3_50AFAA.</title>
        <authorList>
            <consortium name="The Broad Institute Genome Sequencing Platform"/>
            <person name="Earl A."/>
            <person name="Ward D."/>
            <person name="Feldgarden M."/>
            <person name="Gevers D."/>
            <person name="Daigneault M."/>
            <person name="Strauss J."/>
            <person name="Allen-Vercoe E."/>
            <person name="Young S.K."/>
            <person name="Zeng Q."/>
            <person name="Gargeya S."/>
            <person name="Fitzgerald M."/>
            <person name="Haas B."/>
            <person name="Abouelleil A."/>
            <person name="Alvarado L."/>
            <person name="Arachchi H.M."/>
            <person name="Berlin A."/>
            <person name="Brown A."/>
            <person name="Chapman S.B."/>
            <person name="Chen Z."/>
            <person name="Dunbar C."/>
            <person name="Freedman E."/>
            <person name="Gearin G."/>
            <person name="Gellesch M."/>
            <person name="Goldberg J."/>
            <person name="Griggs A."/>
            <person name="Gujja S."/>
            <person name="Heiman D."/>
            <person name="Howarth C."/>
            <person name="Larson L."/>
            <person name="Lui A."/>
            <person name="MacDonald P.J.P."/>
            <person name="Montmayeur A."/>
            <person name="Murphy C."/>
            <person name="Neiman D."/>
            <person name="Pearson M."/>
            <person name="Priest M."/>
            <person name="Roberts A."/>
            <person name="Saif S."/>
            <person name="Shea T."/>
            <person name="Shenoy N."/>
            <person name="Sisk P."/>
            <person name="Stolte C."/>
            <person name="Sykes S."/>
            <person name="Wortman J."/>
            <person name="Nusbaum C."/>
            <person name="Birren B."/>
        </authorList>
    </citation>
    <scope>NUCLEOTIDE SEQUENCE [LARGE SCALE GENOMIC DNA]</scope>
    <source>
        <strain evidence="11 12">1_3_50AFAA</strain>
    </source>
</reference>
<evidence type="ECO:0000256" key="6">
    <source>
        <dbReference type="ARBA" id="ARBA00023125"/>
    </source>
</evidence>
<evidence type="ECO:0000313" key="12">
    <source>
        <dbReference type="Proteomes" id="UP000029585"/>
    </source>
</evidence>
<dbReference type="AlphaFoldDB" id="A0A096B5B7"/>
<dbReference type="PANTHER" id="PTHR30204:SF69">
    <property type="entry name" value="MERR-FAMILY TRANSCRIPTIONAL REGULATOR"/>
    <property type="match status" value="1"/>
</dbReference>
<dbReference type="Pfam" id="PF13411">
    <property type="entry name" value="MerR_1"/>
    <property type="match status" value="1"/>
</dbReference>
<gene>
    <name evidence="11" type="ORF">HMPREF9460_02742</name>
</gene>
<dbReference type="RefSeq" id="WP_009259253.1">
    <property type="nucleotide sequence ID" value="NZ_KN174164.1"/>
</dbReference>
<evidence type="ECO:0000256" key="5">
    <source>
        <dbReference type="ARBA" id="ARBA00023015"/>
    </source>
</evidence>
<dbReference type="Pfam" id="PF06271">
    <property type="entry name" value="RDD"/>
    <property type="match status" value="1"/>
</dbReference>
<evidence type="ECO:0000256" key="2">
    <source>
        <dbReference type="ARBA" id="ARBA00022491"/>
    </source>
</evidence>
<dbReference type="SUPFAM" id="SSF46955">
    <property type="entry name" value="Putative DNA-binding domain"/>
    <property type="match status" value="1"/>
</dbReference>
<dbReference type="HOGENOM" id="CLU_562400_0_0_9"/>
<keyword evidence="4 9" id="KW-1133">Transmembrane helix</keyword>
<keyword evidence="6" id="KW-0238">DNA-binding</keyword>
<keyword evidence="5" id="KW-0805">Transcription regulation</keyword>
<dbReference type="InterPro" id="IPR010432">
    <property type="entry name" value="RDD"/>
</dbReference>
<dbReference type="PROSITE" id="PS50937">
    <property type="entry name" value="HTH_MERR_2"/>
    <property type="match status" value="1"/>
</dbReference>
<dbReference type="GO" id="GO:0003700">
    <property type="term" value="F:DNA-binding transcription factor activity"/>
    <property type="evidence" value="ECO:0007669"/>
    <property type="project" value="InterPro"/>
</dbReference>
<dbReference type="SMART" id="SM00422">
    <property type="entry name" value="HTH_MERR"/>
    <property type="match status" value="1"/>
</dbReference>
<dbReference type="Gene3D" id="1.10.1660.10">
    <property type="match status" value="1"/>
</dbReference>
<evidence type="ECO:0000256" key="3">
    <source>
        <dbReference type="ARBA" id="ARBA00022692"/>
    </source>
</evidence>
<feature type="domain" description="HTH merR-type" evidence="10">
    <location>
        <begin position="1"/>
        <end position="68"/>
    </location>
</feature>
<feature type="transmembrane region" description="Helical" evidence="9">
    <location>
        <begin position="282"/>
        <end position="301"/>
    </location>
</feature>
<sequence length="480" mass="53899">MTIGELEAALDMPRANIRFYEQEGFIHPRRGANNYRDYTEEDADTLRKVKLLRQLGLSLEEIRQAQRGERPLAALLGEQEAALARRRAELDWAGQVCRAMREDGVEFATLDAHRYLSRLDRPADQPGFFDLRADAAPTVSHPWRRYFARGLDYSLCSFLWMVVCLFLFRWFPENNWGVRLLNAYAAYGILLAAEPLLLCTWGYTPGKWIFGLAVRNRDGGKLTWGRALSRTWGVFARGEGYGIPIYVLWRNYKCWRRCRDGEPEDWEEDTSYTMKDESGLRIGGFAAARAALFGLSLLLALQATLMPLHRGPLTPEEYAANVNDWCRRLDVCSGERMNGAGEWEEDTAPGRSAVCWPGEGGPTHRLTVNGAGEVTGVRIEVERTGEEVLFGSTTQQSLAAAAFAAAQPGWNGVSWWSSGVLQAVGSRPFDSYTLQAGAVTVTQMVSWEGYQDVGGWLLAEDGVPEEELYCRTEFTMTLQT</sequence>
<dbReference type="CDD" id="cd00592">
    <property type="entry name" value="HTH_MerR-like"/>
    <property type="match status" value="1"/>
</dbReference>
<dbReference type="eggNOG" id="COG1714">
    <property type="taxonomic scope" value="Bacteria"/>
</dbReference>
<name>A0A096B5B7_FLAPL</name>
<keyword evidence="7 9" id="KW-0472">Membrane</keyword>
<feature type="transmembrane region" description="Helical" evidence="9">
    <location>
        <begin position="151"/>
        <end position="171"/>
    </location>
</feature>
<keyword evidence="8" id="KW-0804">Transcription</keyword>
<evidence type="ECO:0000256" key="9">
    <source>
        <dbReference type="SAM" id="Phobius"/>
    </source>
</evidence>
<dbReference type="InterPro" id="IPR000551">
    <property type="entry name" value="MerR-type_HTH_dom"/>
</dbReference>
<keyword evidence="2" id="KW-0678">Repressor</keyword>
<dbReference type="InterPro" id="IPR009061">
    <property type="entry name" value="DNA-bd_dom_put_sf"/>
</dbReference>
<keyword evidence="3 9" id="KW-0812">Transmembrane</keyword>
<evidence type="ECO:0000256" key="4">
    <source>
        <dbReference type="ARBA" id="ARBA00022989"/>
    </source>
</evidence>
<evidence type="ECO:0000256" key="1">
    <source>
        <dbReference type="ARBA" id="ARBA00004141"/>
    </source>
</evidence>
<accession>A0A096B5B7</accession>
<evidence type="ECO:0000256" key="7">
    <source>
        <dbReference type="ARBA" id="ARBA00023136"/>
    </source>
</evidence>
<evidence type="ECO:0000256" key="8">
    <source>
        <dbReference type="ARBA" id="ARBA00023163"/>
    </source>
</evidence>
<evidence type="ECO:0000313" key="11">
    <source>
        <dbReference type="EMBL" id="KGF54583.1"/>
    </source>
</evidence>
<proteinExistence type="predicted"/>
<comment type="subcellular location">
    <subcellularLocation>
        <location evidence="1">Membrane</location>
        <topology evidence="1">Multi-pass membrane protein</topology>
    </subcellularLocation>
</comment>
<dbReference type="PATRIC" id="fig|742738.3.peg.2819"/>
<dbReference type="GO" id="GO:0003677">
    <property type="term" value="F:DNA binding"/>
    <property type="evidence" value="ECO:0007669"/>
    <property type="project" value="UniProtKB-KW"/>
</dbReference>
<dbReference type="InterPro" id="IPR047057">
    <property type="entry name" value="MerR_fam"/>
</dbReference>
<dbReference type="eggNOG" id="COG0789">
    <property type="taxonomic scope" value="Bacteria"/>
</dbReference>
<feature type="transmembrane region" description="Helical" evidence="9">
    <location>
        <begin position="183"/>
        <end position="203"/>
    </location>
</feature>
<protein>
    <recommendedName>
        <fullName evidence="10">HTH merR-type domain-containing protein</fullName>
    </recommendedName>
</protein>
<dbReference type="PANTHER" id="PTHR30204">
    <property type="entry name" value="REDOX-CYCLING DRUG-SENSING TRANSCRIPTIONAL ACTIVATOR SOXR"/>
    <property type="match status" value="1"/>
</dbReference>